<dbReference type="EMBL" id="QLQD01000082">
    <property type="protein sequence ID" value="RLU54875.1"/>
    <property type="molecule type" value="Genomic_DNA"/>
</dbReference>
<reference evidence="2 3" key="1">
    <citation type="submission" date="2018-06" db="EMBL/GenBank/DDBJ databases">
        <title>Mutators as drivers of adaptation in pathogenic bacteria and a risk factor for host jumps and vaccine escape.</title>
        <authorList>
            <person name="Barnes A.C."/>
            <person name="Silayeva O."/>
        </authorList>
    </citation>
    <scope>NUCLEOTIDE SEQUENCE [LARGE SCALE GENOMIC DNA]</scope>
    <source>
        <strain evidence="2 3">QMA0445</strain>
    </source>
</reference>
<evidence type="ECO:0000256" key="1">
    <source>
        <dbReference type="SAM" id="Phobius"/>
    </source>
</evidence>
<keyword evidence="1" id="KW-0472">Membrane</keyword>
<feature type="transmembrane region" description="Helical" evidence="1">
    <location>
        <begin position="24"/>
        <end position="57"/>
    </location>
</feature>
<sequence length="60" mass="6691">MPYKGSLLSQSILSGQQKRRKTTIFIFLTIIGETLILGTLLLGVVLYIIVILLLLSLMSR</sequence>
<organism evidence="2 3">
    <name type="scientific">Streptococcus iniae</name>
    <name type="common">Streptococcus shiloi</name>
    <dbReference type="NCBI Taxonomy" id="1346"/>
    <lineage>
        <taxon>Bacteria</taxon>
        <taxon>Bacillati</taxon>
        <taxon>Bacillota</taxon>
        <taxon>Bacilli</taxon>
        <taxon>Lactobacillales</taxon>
        <taxon>Streptococcaceae</taxon>
        <taxon>Streptococcus</taxon>
    </lineage>
</organism>
<gene>
    <name evidence="2" type="ORF">DIY07_09595</name>
</gene>
<evidence type="ECO:0000313" key="2">
    <source>
        <dbReference type="EMBL" id="RLU54875.1"/>
    </source>
</evidence>
<accession>A0A3L8GCV1</accession>
<keyword evidence="1" id="KW-0812">Transmembrane</keyword>
<name>A0A3L8GCV1_STRIN</name>
<protein>
    <submittedName>
        <fullName evidence="2">Uncharacterized protein</fullName>
    </submittedName>
</protein>
<comment type="caution">
    <text evidence="2">The sequence shown here is derived from an EMBL/GenBank/DDBJ whole genome shotgun (WGS) entry which is preliminary data.</text>
</comment>
<keyword evidence="1" id="KW-1133">Transmembrane helix</keyword>
<proteinExistence type="predicted"/>
<dbReference type="AlphaFoldDB" id="A0A3L8GCV1"/>
<evidence type="ECO:0000313" key="3">
    <source>
        <dbReference type="Proteomes" id="UP000269148"/>
    </source>
</evidence>
<dbReference type="Proteomes" id="UP000269148">
    <property type="component" value="Unassembled WGS sequence"/>
</dbReference>